<dbReference type="PROSITE" id="PS00517">
    <property type="entry name" value="RNASE_3_1"/>
    <property type="match status" value="1"/>
</dbReference>
<dbReference type="Proteomes" id="UP000807469">
    <property type="component" value="Unassembled WGS sequence"/>
</dbReference>
<comment type="caution">
    <text evidence="2">The sequence shown here is derived from an EMBL/GenBank/DDBJ whole genome shotgun (WGS) entry which is preliminary data.</text>
</comment>
<reference evidence="2" key="1">
    <citation type="submission" date="2020-11" db="EMBL/GenBank/DDBJ databases">
        <authorList>
            <consortium name="DOE Joint Genome Institute"/>
            <person name="Ahrendt S."/>
            <person name="Riley R."/>
            <person name="Andreopoulos W."/>
            <person name="Labutti K."/>
            <person name="Pangilinan J."/>
            <person name="Ruiz-Duenas F.J."/>
            <person name="Barrasa J.M."/>
            <person name="Sanchez-Garcia M."/>
            <person name="Camarero S."/>
            <person name="Miyauchi S."/>
            <person name="Serrano A."/>
            <person name="Linde D."/>
            <person name="Babiker R."/>
            <person name="Drula E."/>
            <person name="Ayuso-Fernandez I."/>
            <person name="Pacheco R."/>
            <person name="Padilla G."/>
            <person name="Ferreira P."/>
            <person name="Barriuso J."/>
            <person name="Kellner H."/>
            <person name="Castanera R."/>
            <person name="Alfaro M."/>
            <person name="Ramirez L."/>
            <person name="Pisabarro A.G."/>
            <person name="Kuo A."/>
            <person name="Tritt A."/>
            <person name="Lipzen A."/>
            <person name="He G."/>
            <person name="Yan M."/>
            <person name="Ng V."/>
            <person name="Cullen D."/>
            <person name="Martin F."/>
            <person name="Rosso M.-N."/>
            <person name="Henrissat B."/>
            <person name="Hibbett D."/>
            <person name="Martinez A.T."/>
            <person name="Grigoriev I.V."/>
        </authorList>
    </citation>
    <scope>NUCLEOTIDE SEQUENCE</scope>
    <source>
        <strain evidence="2">CIRM-BRFM 674</strain>
    </source>
</reference>
<sequence>MFPFSDRISDSMQRRVVSVIQSPQFIFELPSLSTASWNMILYDGHRRERLEFLGDALIGASISEELFRCWPNEGPGFYTKARSVLTANSTFAHIMHKLGFHNMSHPVKPTGDAFETILATYHKERGPDAFNQYVRQFFLPLVNCVGHGYHDARCVTFSSK</sequence>
<evidence type="ECO:0000313" key="2">
    <source>
        <dbReference type="EMBL" id="KAF9481023.1"/>
    </source>
</evidence>
<dbReference type="InterPro" id="IPR000999">
    <property type="entry name" value="RNase_III_dom"/>
</dbReference>
<dbReference type="EMBL" id="MU155185">
    <property type="protein sequence ID" value="KAF9481023.1"/>
    <property type="molecule type" value="Genomic_DNA"/>
</dbReference>
<keyword evidence="3" id="KW-1185">Reference proteome</keyword>
<feature type="domain" description="RNase III" evidence="1">
    <location>
        <begin position="45"/>
        <end position="102"/>
    </location>
</feature>
<evidence type="ECO:0000313" key="3">
    <source>
        <dbReference type="Proteomes" id="UP000807469"/>
    </source>
</evidence>
<dbReference type="GO" id="GO:0004525">
    <property type="term" value="F:ribonuclease III activity"/>
    <property type="evidence" value="ECO:0007669"/>
    <property type="project" value="InterPro"/>
</dbReference>
<dbReference type="SUPFAM" id="SSF69065">
    <property type="entry name" value="RNase III domain-like"/>
    <property type="match status" value="1"/>
</dbReference>
<proteinExistence type="predicted"/>
<evidence type="ECO:0000259" key="1">
    <source>
        <dbReference type="PROSITE" id="PS50142"/>
    </source>
</evidence>
<name>A0A9P5Z413_9AGAR</name>
<dbReference type="InterPro" id="IPR036389">
    <property type="entry name" value="RNase_III_sf"/>
</dbReference>
<dbReference type="Pfam" id="PF00636">
    <property type="entry name" value="Ribonuclease_3"/>
    <property type="match status" value="1"/>
</dbReference>
<protein>
    <submittedName>
        <fullName evidence="2">Ribonuclease III</fullName>
    </submittedName>
</protein>
<dbReference type="CDD" id="cd00593">
    <property type="entry name" value="RIBOc"/>
    <property type="match status" value="1"/>
</dbReference>
<dbReference type="PROSITE" id="PS50142">
    <property type="entry name" value="RNASE_3_2"/>
    <property type="match status" value="1"/>
</dbReference>
<dbReference type="AlphaFoldDB" id="A0A9P5Z413"/>
<gene>
    <name evidence="2" type="ORF">BDN70DRAFT_804225</name>
</gene>
<dbReference type="GO" id="GO:0006396">
    <property type="term" value="P:RNA processing"/>
    <property type="evidence" value="ECO:0007669"/>
    <property type="project" value="InterPro"/>
</dbReference>
<dbReference type="Gene3D" id="1.10.1520.10">
    <property type="entry name" value="Ribonuclease III domain"/>
    <property type="match status" value="1"/>
</dbReference>
<organism evidence="2 3">
    <name type="scientific">Pholiota conissans</name>
    <dbReference type="NCBI Taxonomy" id="109636"/>
    <lineage>
        <taxon>Eukaryota</taxon>
        <taxon>Fungi</taxon>
        <taxon>Dikarya</taxon>
        <taxon>Basidiomycota</taxon>
        <taxon>Agaricomycotina</taxon>
        <taxon>Agaricomycetes</taxon>
        <taxon>Agaricomycetidae</taxon>
        <taxon>Agaricales</taxon>
        <taxon>Agaricineae</taxon>
        <taxon>Strophariaceae</taxon>
        <taxon>Pholiota</taxon>
    </lineage>
</organism>
<accession>A0A9P5Z413</accession>
<dbReference type="OrthoDB" id="416741at2759"/>